<dbReference type="InterPro" id="IPR032567">
    <property type="entry name" value="RTL1-rel"/>
</dbReference>
<sequence length="155" mass="16906">EWGRQHRTFQVLIDSGADESFIDASLASQLNIPTSPIQTPLVARALNGTLLGKVSHTTSPLSLSLSGNHKESIAFCLIDSPQAPLILGSPWLVKHNPHIDWANNKIIGWTPFCHSQCLRSATSFEPHGSEPPEEFPDLSAVPPDYLDLKAVFSKS</sequence>
<feature type="non-terminal residue" evidence="1">
    <location>
        <position position="1"/>
    </location>
</feature>
<dbReference type="Proteomes" id="UP001591681">
    <property type="component" value="Unassembled WGS sequence"/>
</dbReference>
<dbReference type="CDD" id="cd00303">
    <property type="entry name" value="retropepsin_like"/>
    <property type="match status" value="1"/>
</dbReference>
<dbReference type="PANTHER" id="PTHR15503">
    <property type="entry name" value="LDOC1 RELATED"/>
    <property type="match status" value="1"/>
</dbReference>
<dbReference type="InterPro" id="IPR001969">
    <property type="entry name" value="Aspartic_peptidase_AS"/>
</dbReference>
<dbReference type="AlphaFoldDB" id="A0ABD1JCP8"/>
<proteinExistence type="predicted"/>
<evidence type="ECO:0000313" key="2">
    <source>
        <dbReference type="Proteomes" id="UP001591681"/>
    </source>
</evidence>
<dbReference type="Pfam" id="PF13650">
    <property type="entry name" value="Asp_protease_2"/>
    <property type="match status" value="1"/>
</dbReference>
<dbReference type="InterPro" id="IPR021109">
    <property type="entry name" value="Peptidase_aspartic_dom_sf"/>
</dbReference>
<comment type="caution">
    <text evidence="1">The sequence shown here is derived from an EMBL/GenBank/DDBJ whole genome shotgun (WGS) entry which is preliminary data.</text>
</comment>
<name>A0ABD1JCP8_9TELE</name>
<dbReference type="EMBL" id="JBHFQA010000018">
    <property type="protein sequence ID" value="KAL2083808.1"/>
    <property type="molecule type" value="Genomic_DNA"/>
</dbReference>
<gene>
    <name evidence="1" type="ORF">ACEWY4_021581</name>
</gene>
<dbReference type="PANTHER" id="PTHR15503:SF22">
    <property type="entry name" value="TRANSPOSON TY3-I GAG POLYPROTEIN"/>
    <property type="match status" value="1"/>
</dbReference>
<dbReference type="PROSITE" id="PS00141">
    <property type="entry name" value="ASP_PROTEASE"/>
    <property type="match status" value="1"/>
</dbReference>
<protein>
    <recommendedName>
        <fullName evidence="3">Peptidase A2 domain-containing protein</fullName>
    </recommendedName>
</protein>
<reference evidence="1 2" key="1">
    <citation type="submission" date="2024-09" db="EMBL/GenBank/DDBJ databases">
        <title>A chromosome-level genome assembly of Gray's grenadier anchovy, Coilia grayii.</title>
        <authorList>
            <person name="Fu Z."/>
        </authorList>
    </citation>
    <scope>NUCLEOTIDE SEQUENCE [LARGE SCALE GENOMIC DNA]</scope>
    <source>
        <strain evidence="1">G4</strain>
        <tissue evidence="1">Muscle</tissue>
    </source>
</reference>
<dbReference type="SUPFAM" id="SSF50630">
    <property type="entry name" value="Acid proteases"/>
    <property type="match status" value="1"/>
</dbReference>
<keyword evidence="2" id="KW-1185">Reference proteome</keyword>
<dbReference type="Gene3D" id="2.40.70.10">
    <property type="entry name" value="Acid Proteases"/>
    <property type="match status" value="1"/>
</dbReference>
<evidence type="ECO:0008006" key="3">
    <source>
        <dbReference type="Google" id="ProtNLM"/>
    </source>
</evidence>
<accession>A0ABD1JCP8</accession>
<organism evidence="1 2">
    <name type="scientific">Coilia grayii</name>
    <name type="common">Gray's grenadier anchovy</name>
    <dbReference type="NCBI Taxonomy" id="363190"/>
    <lineage>
        <taxon>Eukaryota</taxon>
        <taxon>Metazoa</taxon>
        <taxon>Chordata</taxon>
        <taxon>Craniata</taxon>
        <taxon>Vertebrata</taxon>
        <taxon>Euteleostomi</taxon>
        <taxon>Actinopterygii</taxon>
        <taxon>Neopterygii</taxon>
        <taxon>Teleostei</taxon>
        <taxon>Clupei</taxon>
        <taxon>Clupeiformes</taxon>
        <taxon>Clupeoidei</taxon>
        <taxon>Engraulidae</taxon>
        <taxon>Coilinae</taxon>
        <taxon>Coilia</taxon>
    </lineage>
</organism>
<evidence type="ECO:0000313" key="1">
    <source>
        <dbReference type="EMBL" id="KAL2083808.1"/>
    </source>
</evidence>